<feature type="signal peptide" evidence="4">
    <location>
        <begin position="1"/>
        <end position="18"/>
    </location>
</feature>
<dbReference type="GO" id="GO:0016787">
    <property type="term" value="F:hydrolase activity"/>
    <property type="evidence" value="ECO:0007669"/>
    <property type="project" value="UniProtKB-KW"/>
</dbReference>
<dbReference type="AlphaFoldDB" id="A0A4R2J391"/>
<dbReference type="Gene3D" id="3.40.50.1820">
    <property type="entry name" value="alpha/beta hydrolase"/>
    <property type="match status" value="2"/>
</dbReference>
<organism evidence="7 8">
    <name type="scientific">Actinocrispum wychmicini</name>
    <dbReference type="NCBI Taxonomy" id="1213861"/>
    <lineage>
        <taxon>Bacteria</taxon>
        <taxon>Bacillati</taxon>
        <taxon>Actinomycetota</taxon>
        <taxon>Actinomycetes</taxon>
        <taxon>Pseudonocardiales</taxon>
        <taxon>Pseudonocardiaceae</taxon>
        <taxon>Actinocrispum</taxon>
    </lineage>
</organism>
<evidence type="ECO:0000313" key="7">
    <source>
        <dbReference type="EMBL" id="TCO52931.1"/>
    </source>
</evidence>
<feature type="domain" description="Peptidase S33 tripeptidyl aminopeptidase-like C-terminal" evidence="6">
    <location>
        <begin position="407"/>
        <end position="507"/>
    </location>
</feature>
<name>A0A4R2J391_9PSEU</name>
<dbReference type="Proteomes" id="UP000295680">
    <property type="component" value="Unassembled WGS sequence"/>
</dbReference>
<evidence type="ECO:0000256" key="4">
    <source>
        <dbReference type="SAM" id="SignalP"/>
    </source>
</evidence>
<accession>A0A4R2J391</accession>
<keyword evidence="8" id="KW-1185">Reference proteome</keyword>
<dbReference type="EMBL" id="SLWS01000011">
    <property type="protein sequence ID" value="TCO52931.1"/>
    <property type="molecule type" value="Genomic_DNA"/>
</dbReference>
<dbReference type="InterPro" id="IPR013595">
    <property type="entry name" value="Pept_S33_TAP-like_C"/>
</dbReference>
<evidence type="ECO:0000259" key="6">
    <source>
        <dbReference type="Pfam" id="PF08386"/>
    </source>
</evidence>
<dbReference type="SUPFAM" id="SSF53474">
    <property type="entry name" value="alpha/beta-Hydrolases"/>
    <property type="match status" value="2"/>
</dbReference>
<evidence type="ECO:0000256" key="2">
    <source>
        <dbReference type="ARBA" id="ARBA00022729"/>
    </source>
</evidence>
<evidence type="ECO:0000313" key="8">
    <source>
        <dbReference type="Proteomes" id="UP000295680"/>
    </source>
</evidence>
<dbReference type="InterPro" id="IPR029058">
    <property type="entry name" value="AB_hydrolase_fold"/>
</dbReference>
<proteinExistence type="inferred from homology"/>
<feature type="chain" id="PRO_5020365176" evidence="4">
    <location>
        <begin position="19"/>
        <end position="524"/>
    </location>
</feature>
<comment type="caution">
    <text evidence="7">The sequence shown here is derived from an EMBL/GenBank/DDBJ whole genome shotgun (WGS) entry which is preliminary data.</text>
</comment>
<gene>
    <name evidence="7" type="ORF">EV192_111125</name>
</gene>
<feature type="domain" description="AB hydrolase-1" evidence="5">
    <location>
        <begin position="87"/>
        <end position="241"/>
    </location>
</feature>
<keyword evidence="3" id="KW-0378">Hydrolase</keyword>
<dbReference type="InterPro" id="IPR051601">
    <property type="entry name" value="Serine_prot/Carboxylest_S33"/>
</dbReference>
<comment type="similarity">
    <text evidence="1">Belongs to the peptidase S33 family.</text>
</comment>
<evidence type="ECO:0000256" key="1">
    <source>
        <dbReference type="ARBA" id="ARBA00010088"/>
    </source>
</evidence>
<evidence type="ECO:0000259" key="5">
    <source>
        <dbReference type="Pfam" id="PF00561"/>
    </source>
</evidence>
<keyword evidence="2 4" id="KW-0732">Signal</keyword>
<dbReference type="Pfam" id="PF00561">
    <property type="entry name" value="Abhydrolase_1"/>
    <property type="match status" value="1"/>
</dbReference>
<dbReference type="PANTHER" id="PTHR43248">
    <property type="entry name" value="2-SUCCINYL-6-HYDROXY-2,4-CYCLOHEXADIENE-1-CARBOXYLATE SYNTHASE"/>
    <property type="match status" value="1"/>
</dbReference>
<protein>
    <submittedName>
        <fullName evidence="7">TAP-like protein</fullName>
    </submittedName>
</protein>
<reference evidence="7 8" key="1">
    <citation type="submission" date="2019-03" db="EMBL/GenBank/DDBJ databases">
        <title>Genomic Encyclopedia of Type Strains, Phase IV (KMG-IV): sequencing the most valuable type-strain genomes for metagenomic binning, comparative biology and taxonomic classification.</title>
        <authorList>
            <person name="Goeker M."/>
        </authorList>
    </citation>
    <scope>NUCLEOTIDE SEQUENCE [LARGE SCALE GENOMIC DNA]</scope>
    <source>
        <strain evidence="7 8">DSM 45934</strain>
    </source>
</reference>
<sequence>MAALLPLALIGLPAAATATTPDRTSPTEARRVDQVPTPVLHWTTCRDTAECATARLPLDYDDPRGATIDVALLRVKARNPAQRVGSVFVNPGGPGDSARDFAALVPQVVSPAVLDKFDIVGVDPRGVGGSQQIRCFATAAEQARAEAPFNAVPVPDTPAEQRAWIGAGQALGRGCSTTGRQVTSAMSTTEDARDMDVLRRAVGDDKLTFVGESFGSYLGQVYANMFPDRVRAVALDGIVDPLGFVGTPATANVPVFERIGAGAASYRALHELLQRCQQAQCSFAAPDTQARFDRLADQLRAHPLRLTSTTTYTYANLIRHTEQWLHDPDGYLGLFADLTDLAQLTGPGGGGPDHDAVVQRFLARHPAPPPVSGYDNHYEAFSGKGCTDALHAADATSWPAAADRSTKYFGAYYSWLSVQCARNTWTAQDEDVYRGPFDRRTAAPVLLVGNLWDPATSYDSAVKVARLLPNSRLVSSDSWGHQALTTSACVDKAVYDYLIDPSTPAPKITTCRGDVQPFEPVSAR</sequence>
<dbReference type="PANTHER" id="PTHR43248:SF29">
    <property type="entry name" value="TRIPEPTIDYL AMINOPEPTIDASE"/>
    <property type="match status" value="1"/>
</dbReference>
<dbReference type="Pfam" id="PF08386">
    <property type="entry name" value="Abhydrolase_4"/>
    <property type="match status" value="1"/>
</dbReference>
<dbReference type="InterPro" id="IPR000073">
    <property type="entry name" value="AB_hydrolase_1"/>
</dbReference>
<evidence type="ECO:0000256" key="3">
    <source>
        <dbReference type="ARBA" id="ARBA00022801"/>
    </source>
</evidence>